<accession>A0A4R2RUU1</accession>
<feature type="region of interest" description="Disordered" evidence="1">
    <location>
        <begin position="1"/>
        <end position="38"/>
    </location>
</feature>
<evidence type="ECO:0000313" key="2">
    <source>
        <dbReference type="EMBL" id="TCP67078.1"/>
    </source>
</evidence>
<reference evidence="2 3" key="1">
    <citation type="submission" date="2019-03" db="EMBL/GenBank/DDBJ databases">
        <title>Genomic Encyclopedia of Type Strains, Phase IV (KMG-IV): sequencing the most valuable type-strain genomes for metagenomic binning, comparative biology and taxonomic classification.</title>
        <authorList>
            <person name="Goeker M."/>
        </authorList>
    </citation>
    <scope>NUCLEOTIDE SEQUENCE [LARGE SCALE GENOMIC DNA]</scope>
    <source>
        <strain evidence="2 3">DSM 46831</strain>
    </source>
</reference>
<dbReference type="AlphaFoldDB" id="A0A4R2RUU1"/>
<name>A0A4R2RUU1_9BACL</name>
<organism evidence="2 3">
    <name type="scientific">Baia soyae</name>
    <dbReference type="NCBI Taxonomy" id="1544746"/>
    <lineage>
        <taxon>Bacteria</taxon>
        <taxon>Bacillati</taxon>
        <taxon>Bacillota</taxon>
        <taxon>Bacilli</taxon>
        <taxon>Bacillales</taxon>
        <taxon>Thermoactinomycetaceae</taxon>
        <taxon>Baia</taxon>
    </lineage>
</organism>
<evidence type="ECO:0000313" key="3">
    <source>
        <dbReference type="Proteomes" id="UP000294746"/>
    </source>
</evidence>
<comment type="caution">
    <text evidence="2">The sequence shown here is derived from an EMBL/GenBank/DDBJ whole genome shotgun (WGS) entry which is preliminary data.</text>
</comment>
<dbReference type="Proteomes" id="UP000294746">
    <property type="component" value="Unassembled WGS sequence"/>
</dbReference>
<gene>
    <name evidence="2" type="ORF">EDD57_12119</name>
</gene>
<keyword evidence="3" id="KW-1185">Reference proteome</keyword>
<feature type="compositionally biased region" description="Basic and acidic residues" evidence="1">
    <location>
        <begin position="7"/>
        <end position="38"/>
    </location>
</feature>
<proteinExistence type="predicted"/>
<protein>
    <submittedName>
        <fullName evidence="2">Uncharacterized protein</fullName>
    </submittedName>
</protein>
<sequence>MELVMEPGDKDKDLDDMAPGDKDKVDDEDKVHTEDVVA</sequence>
<evidence type="ECO:0000256" key="1">
    <source>
        <dbReference type="SAM" id="MobiDB-lite"/>
    </source>
</evidence>
<dbReference type="EMBL" id="SLXV01000021">
    <property type="protein sequence ID" value="TCP67078.1"/>
    <property type="molecule type" value="Genomic_DNA"/>
</dbReference>